<keyword evidence="7" id="KW-1185">Reference proteome</keyword>
<evidence type="ECO:0000256" key="3">
    <source>
        <dbReference type="ARBA" id="ARBA00022833"/>
    </source>
</evidence>
<reference evidence="6" key="1">
    <citation type="journal article" date="2020" name="Stud. Mycol.">
        <title>101 Dothideomycetes genomes: a test case for predicting lifestyles and emergence of pathogens.</title>
        <authorList>
            <person name="Haridas S."/>
            <person name="Albert R."/>
            <person name="Binder M."/>
            <person name="Bloem J."/>
            <person name="Labutti K."/>
            <person name="Salamov A."/>
            <person name="Andreopoulos B."/>
            <person name="Baker S."/>
            <person name="Barry K."/>
            <person name="Bills G."/>
            <person name="Bluhm B."/>
            <person name="Cannon C."/>
            <person name="Castanera R."/>
            <person name="Culley D."/>
            <person name="Daum C."/>
            <person name="Ezra D."/>
            <person name="Gonzalez J."/>
            <person name="Henrissat B."/>
            <person name="Kuo A."/>
            <person name="Liang C."/>
            <person name="Lipzen A."/>
            <person name="Lutzoni F."/>
            <person name="Magnuson J."/>
            <person name="Mondo S."/>
            <person name="Nolan M."/>
            <person name="Ohm R."/>
            <person name="Pangilinan J."/>
            <person name="Park H.-J."/>
            <person name="Ramirez L."/>
            <person name="Alfaro M."/>
            <person name="Sun H."/>
            <person name="Tritt A."/>
            <person name="Yoshinaga Y."/>
            <person name="Zwiers L.-H."/>
            <person name="Turgeon B."/>
            <person name="Goodwin S."/>
            <person name="Spatafora J."/>
            <person name="Crous P."/>
            <person name="Grigoriev I."/>
        </authorList>
    </citation>
    <scope>NUCLEOTIDE SEQUENCE</scope>
    <source>
        <strain evidence="6">CBS 627.86</strain>
    </source>
</reference>
<evidence type="ECO:0000256" key="4">
    <source>
        <dbReference type="PROSITE-ProRule" id="PRU01343"/>
    </source>
</evidence>
<gene>
    <name evidence="6" type="ORF">BDV96DRAFT_408061</name>
</gene>
<evidence type="ECO:0000256" key="2">
    <source>
        <dbReference type="ARBA" id="ARBA00022771"/>
    </source>
</evidence>
<keyword evidence="3" id="KW-0862">Zinc</keyword>
<dbReference type="Pfam" id="PF06839">
    <property type="entry name" value="Zn_ribbon_GRF"/>
    <property type="match status" value="1"/>
</dbReference>
<feature type="domain" description="GRF-type" evidence="5">
    <location>
        <begin position="67"/>
        <end position="109"/>
    </location>
</feature>
<dbReference type="InterPro" id="IPR010666">
    <property type="entry name" value="Znf_GRF"/>
</dbReference>
<protein>
    <recommendedName>
        <fullName evidence="5">GRF-type domain-containing protein</fullName>
    </recommendedName>
</protein>
<proteinExistence type="predicted"/>
<dbReference type="AlphaFoldDB" id="A0A6A5YG80"/>
<evidence type="ECO:0000313" key="7">
    <source>
        <dbReference type="Proteomes" id="UP000799770"/>
    </source>
</evidence>
<dbReference type="Proteomes" id="UP000799770">
    <property type="component" value="Unassembled WGS sequence"/>
</dbReference>
<evidence type="ECO:0000256" key="1">
    <source>
        <dbReference type="ARBA" id="ARBA00022723"/>
    </source>
</evidence>
<dbReference type="PROSITE" id="PS51999">
    <property type="entry name" value="ZF_GRF"/>
    <property type="match status" value="1"/>
</dbReference>
<dbReference type="EMBL" id="ML977400">
    <property type="protein sequence ID" value="KAF2105201.1"/>
    <property type="molecule type" value="Genomic_DNA"/>
</dbReference>
<dbReference type="OrthoDB" id="430051at2759"/>
<accession>A0A6A5YG80</accession>
<keyword evidence="2 4" id="KW-0863">Zinc-finger</keyword>
<keyword evidence="1" id="KW-0479">Metal-binding</keyword>
<evidence type="ECO:0000313" key="6">
    <source>
        <dbReference type="EMBL" id="KAF2105201.1"/>
    </source>
</evidence>
<sequence length="112" mass="13577">MWGDFIRKRVIPYIFNKAQRVPRSVYLPSNFRWSRLPPFKHRPTSRRTPKFPPYSKLGRLRNGRWYCSCNLLAVRHTVQRNTPNKGKRFLRCPKHPGRQCDFILWEEHEGKL</sequence>
<organism evidence="6 7">
    <name type="scientific">Lophiotrema nucula</name>
    <dbReference type="NCBI Taxonomy" id="690887"/>
    <lineage>
        <taxon>Eukaryota</taxon>
        <taxon>Fungi</taxon>
        <taxon>Dikarya</taxon>
        <taxon>Ascomycota</taxon>
        <taxon>Pezizomycotina</taxon>
        <taxon>Dothideomycetes</taxon>
        <taxon>Pleosporomycetidae</taxon>
        <taxon>Pleosporales</taxon>
        <taxon>Lophiotremataceae</taxon>
        <taxon>Lophiotrema</taxon>
    </lineage>
</organism>
<name>A0A6A5YG80_9PLEO</name>
<dbReference type="GO" id="GO:0008270">
    <property type="term" value="F:zinc ion binding"/>
    <property type="evidence" value="ECO:0007669"/>
    <property type="project" value="UniProtKB-KW"/>
</dbReference>
<evidence type="ECO:0000259" key="5">
    <source>
        <dbReference type="PROSITE" id="PS51999"/>
    </source>
</evidence>